<keyword evidence="9" id="KW-1133">Transmembrane helix</keyword>
<keyword evidence="15" id="KW-0067">ATP-binding</keyword>
<evidence type="ECO:0000256" key="5">
    <source>
        <dbReference type="ARBA" id="ARBA00022679"/>
    </source>
</evidence>
<evidence type="ECO:0000313" key="17">
    <source>
        <dbReference type="Proteomes" id="UP000182413"/>
    </source>
</evidence>
<evidence type="ECO:0000313" key="16">
    <source>
        <dbReference type="EMBL" id="SDF05279.1"/>
    </source>
</evidence>
<dbReference type="SMART" id="SM00091">
    <property type="entry name" value="PAS"/>
    <property type="match status" value="1"/>
</dbReference>
<dbReference type="SMART" id="SM00387">
    <property type="entry name" value="HATPase_c"/>
    <property type="match status" value="1"/>
</dbReference>
<evidence type="ECO:0000256" key="4">
    <source>
        <dbReference type="ARBA" id="ARBA00022553"/>
    </source>
</evidence>
<dbReference type="InterPro" id="IPR000014">
    <property type="entry name" value="PAS"/>
</dbReference>
<dbReference type="PRINTS" id="PR00344">
    <property type="entry name" value="BCTRLSENSOR"/>
</dbReference>
<dbReference type="InterPro" id="IPR007891">
    <property type="entry name" value="CHASE3"/>
</dbReference>
<keyword evidence="9" id="KW-0472">Membrane</keyword>
<dbReference type="SUPFAM" id="SSF52172">
    <property type="entry name" value="CheY-like"/>
    <property type="match status" value="1"/>
</dbReference>
<dbReference type="InterPro" id="IPR004358">
    <property type="entry name" value="Sig_transdc_His_kin-like_C"/>
</dbReference>
<feature type="domain" description="HAMP" evidence="14">
    <location>
        <begin position="211"/>
        <end position="262"/>
    </location>
</feature>
<dbReference type="InterPro" id="IPR003661">
    <property type="entry name" value="HisK_dim/P_dom"/>
</dbReference>
<evidence type="ECO:0000259" key="12">
    <source>
        <dbReference type="PROSITE" id="PS50112"/>
    </source>
</evidence>
<keyword evidence="8" id="KW-0175">Coiled coil</keyword>
<protein>
    <recommendedName>
        <fullName evidence="3">histidine kinase</fullName>
        <ecNumber evidence="3">2.7.13.3</ecNumber>
    </recommendedName>
</protein>
<dbReference type="SUPFAM" id="SSF55785">
    <property type="entry name" value="PYP-like sensor domain (PAS domain)"/>
    <property type="match status" value="1"/>
</dbReference>
<dbReference type="InterPro" id="IPR000700">
    <property type="entry name" value="PAS-assoc_C"/>
</dbReference>
<dbReference type="Pfam" id="PF00072">
    <property type="entry name" value="Response_reg"/>
    <property type="match status" value="1"/>
</dbReference>
<dbReference type="Gene3D" id="3.40.50.2300">
    <property type="match status" value="1"/>
</dbReference>
<dbReference type="Gene3D" id="3.30.450.20">
    <property type="entry name" value="PAS domain"/>
    <property type="match status" value="1"/>
</dbReference>
<keyword evidence="15" id="KW-0547">Nucleotide-binding</keyword>
<dbReference type="CDD" id="cd00075">
    <property type="entry name" value="HATPase"/>
    <property type="match status" value="1"/>
</dbReference>
<dbReference type="Proteomes" id="UP001278050">
    <property type="component" value="Unassembled WGS sequence"/>
</dbReference>
<dbReference type="FunFam" id="3.30.565.10:FF:000006">
    <property type="entry name" value="Sensor histidine kinase WalK"/>
    <property type="match status" value="1"/>
</dbReference>
<dbReference type="GO" id="GO:0000155">
    <property type="term" value="F:phosphorelay sensor kinase activity"/>
    <property type="evidence" value="ECO:0007669"/>
    <property type="project" value="InterPro"/>
</dbReference>
<dbReference type="OrthoDB" id="9810730at2"/>
<evidence type="ECO:0000313" key="15">
    <source>
        <dbReference type="EMBL" id="MDX5993624.1"/>
    </source>
</evidence>
<feature type="modified residue" description="4-aspartylphosphate" evidence="7">
    <location>
        <position position="705"/>
    </location>
</feature>
<name>A0A1G7HYU1_9GAMM</name>
<dbReference type="Pfam" id="PF13426">
    <property type="entry name" value="PAS_9"/>
    <property type="match status" value="1"/>
</dbReference>
<feature type="domain" description="PAS" evidence="12">
    <location>
        <begin position="267"/>
        <end position="339"/>
    </location>
</feature>
<dbReference type="InterPro" id="IPR003660">
    <property type="entry name" value="HAMP_dom"/>
</dbReference>
<dbReference type="CDD" id="cd00130">
    <property type="entry name" value="PAS"/>
    <property type="match status" value="1"/>
</dbReference>
<dbReference type="Pfam" id="PF00512">
    <property type="entry name" value="HisKA"/>
    <property type="match status" value="1"/>
</dbReference>
<dbReference type="InterPro" id="IPR036890">
    <property type="entry name" value="HATPase_C_sf"/>
</dbReference>
<evidence type="ECO:0000259" key="10">
    <source>
        <dbReference type="PROSITE" id="PS50109"/>
    </source>
</evidence>
<dbReference type="Gene3D" id="6.10.340.10">
    <property type="match status" value="1"/>
</dbReference>
<dbReference type="SUPFAM" id="SSF47384">
    <property type="entry name" value="Homodimeric domain of signal transducing histidine kinase"/>
    <property type="match status" value="1"/>
</dbReference>
<keyword evidence="4 7" id="KW-0597">Phosphoprotein</keyword>
<feature type="transmembrane region" description="Helical" evidence="9">
    <location>
        <begin position="187"/>
        <end position="209"/>
    </location>
</feature>
<organism evidence="16 17">
    <name type="scientific">Ectopseudomonas alcaliphila</name>
    <dbReference type="NCBI Taxonomy" id="101564"/>
    <lineage>
        <taxon>Bacteria</taxon>
        <taxon>Pseudomonadati</taxon>
        <taxon>Pseudomonadota</taxon>
        <taxon>Gammaproteobacteria</taxon>
        <taxon>Pseudomonadales</taxon>
        <taxon>Pseudomonadaceae</taxon>
        <taxon>Ectopseudomonas</taxon>
    </lineage>
</organism>
<dbReference type="Pfam" id="PF05227">
    <property type="entry name" value="CHASE3"/>
    <property type="match status" value="1"/>
</dbReference>
<dbReference type="EMBL" id="JAWXXP010000001">
    <property type="protein sequence ID" value="MDX5993624.1"/>
    <property type="molecule type" value="Genomic_DNA"/>
</dbReference>
<dbReference type="CDD" id="cd19410">
    <property type="entry name" value="HK9-like_sensor"/>
    <property type="match status" value="1"/>
</dbReference>
<evidence type="ECO:0000256" key="3">
    <source>
        <dbReference type="ARBA" id="ARBA00012438"/>
    </source>
</evidence>
<dbReference type="GO" id="GO:0009927">
    <property type="term" value="F:histidine phosphotransfer kinase activity"/>
    <property type="evidence" value="ECO:0007669"/>
    <property type="project" value="TreeGrafter"/>
</dbReference>
<dbReference type="SMART" id="SM00086">
    <property type="entry name" value="PAC"/>
    <property type="match status" value="1"/>
</dbReference>
<comment type="subcellular location">
    <subcellularLocation>
        <location evidence="2">Membrane</location>
    </subcellularLocation>
</comment>
<dbReference type="Pfam" id="PF02518">
    <property type="entry name" value="HATPase_c"/>
    <property type="match status" value="1"/>
</dbReference>
<dbReference type="AlphaFoldDB" id="A0A1G7HYU1"/>
<feature type="domain" description="PAC" evidence="13">
    <location>
        <begin position="341"/>
        <end position="393"/>
    </location>
</feature>
<evidence type="ECO:0000259" key="11">
    <source>
        <dbReference type="PROSITE" id="PS50110"/>
    </source>
</evidence>
<reference evidence="16 17" key="1">
    <citation type="submission" date="2016-10" db="EMBL/GenBank/DDBJ databases">
        <authorList>
            <person name="de Groot N.N."/>
        </authorList>
    </citation>
    <scope>NUCLEOTIDE SEQUENCE [LARGE SCALE GENOMIC DNA]</scope>
    <source>
        <strain evidence="16 17">JCM 10630</strain>
    </source>
</reference>
<evidence type="ECO:0000256" key="8">
    <source>
        <dbReference type="SAM" id="Coils"/>
    </source>
</evidence>
<dbReference type="Gene3D" id="1.10.287.130">
    <property type="match status" value="1"/>
</dbReference>
<proteinExistence type="predicted"/>
<dbReference type="PROSITE" id="PS50885">
    <property type="entry name" value="HAMP"/>
    <property type="match status" value="1"/>
</dbReference>
<dbReference type="InterPro" id="IPR001610">
    <property type="entry name" value="PAC"/>
</dbReference>
<evidence type="ECO:0000259" key="14">
    <source>
        <dbReference type="PROSITE" id="PS50885"/>
    </source>
</evidence>
<feature type="transmembrane region" description="Helical" evidence="9">
    <location>
        <begin position="18"/>
        <end position="37"/>
    </location>
</feature>
<evidence type="ECO:0000259" key="13">
    <source>
        <dbReference type="PROSITE" id="PS50113"/>
    </source>
</evidence>
<dbReference type="InterPro" id="IPR011006">
    <property type="entry name" value="CheY-like_superfamily"/>
</dbReference>
<dbReference type="PROSITE" id="PS50109">
    <property type="entry name" value="HIS_KIN"/>
    <property type="match status" value="1"/>
</dbReference>
<gene>
    <name evidence="16" type="ORF">SAMN05216575_105213</name>
    <name evidence="15" type="ORF">SIM71_16270</name>
</gene>
<evidence type="ECO:0000256" key="2">
    <source>
        <dbReference type="ARBA" id="ARBA00004370"/>
    </source>
</evidence>
<feature type="domain" description="Response regulatory" evidence="11">
    <location>
        <begin position="655"/>
        <end position="772"/>
    </location>
</feature>
<dbReference type="SMART" id="SM00388">
    <property type="entry name" value="HisKA"/>
    <property type="match status" value="1"/>
</dbReference>
<feature type="coiled-coil region" evidence="8">
    <location>
        <begin position="148"/>
        <end position="179"/>
    </location>
</feature>
<keyword evidence="5" id="KW-0808">Transferase</keyword>
<dbReference type="NCBIfam" id="TIGR00229">
    <property type="entry name" value="sensory_box"/>
    <property type="match status" value="1"/>
</dbReference>
<dbReference type="PROSITE" id="PS50110">
    <property type="entry name" value="RESPONSE_REGULATORY"/>
    <property type="match status" value="1"/>
</dbReference>
<keyword evidence="9" id="KW-0812">Transmembrane</keyword>
<dbReference type="GO" id="GO:0005524">
    <property type="term" value="F:ATP binding"/>
    <property type="evidence" value="ECO:0007669"/>
    <property type="project" value="UniProtKB-KW"/>
</dbReference>
<evidence type="ECO:0000256" key="6">
    <source>
        <dbReference type="ARBA" id="ARBA00022777"/>
    </source>
</evidence>
<feature type="domain" description="Histidine kinase" evidence="10">
    <location>
        <begin position="411"/>
        <end position="627"/>
    </location>
</feature>
<dbReference type="Proteomes" id="UP000182413">
    <property type="component" value="Unassembled WGS sequence"/>
</dbReference>
<sequence>MKSLFSRWTDRPLRSKSLVIIALPLAVLLISLVLVYFTERQTSRVEDDVRRALRVQGDVQAVHSLLAEAAASVRGYLLIQRSDFLPSYRSAVERIDSTLRRLDSDIRDPQMRSSLERLRPLIVIKLEGLEQLKALASSEDRAAMTRILVDNKHVLDALRQEIQQMLEREQTLLDERNAEASAVRSRMLLATGLAAMFGVLGALFAVVLLSTGIVQRVQRVERNARRLALGQPLIPHGPAADEIGQLAASLEEAGQLLAERERALRDNEERLRLIIDGVKEYGIFGLDPSGHVTSWNTGAERIKGYSEADILGRHFSLFYPPQARDTAPQHALQVATREGRYEEEAWRQRRDGSLFWANVVITAQRDASGTLRGFSKITRDITDRRNAEAALRTAREEAENASRAKSEFLSRMSHELRTPLNSILGFAQLLEMDQGTPAQQAQVRHILRAGRHLLGLINEVLDIARIESGRLALSPEPLALRPMLQEVSLLLSPQAASADIRLRLPDDLAPALCVQADRQRLVQVLLNLQSNAIKYNHPGGYVEVQVEADSETVTLSVIDNGPGIATEDLERLFIPFERLGAAASEVEGTGLGLALSKSLLEQMDGSLGVHSTPGQGCTFCLTLPRAQAGNTLLAAPSATPNVAPCAIEPPERPLHVLCIEDNLSSLALIETLLSRWPQVQVISAMQGQLGLDLAWQHRPEVILLDLDLPDLSGQEVLERLRQKPSSRDTPVLLITADASAGTQRALQAAGATAVLSKPLHVPTFLATLRQHLDIARPTHTPPPEPDHDQP</sequence>
<evidence type="ECO:0000256" key="7">
    <source>
        <dbReference type="PROSITE-ProRule" id="PRU00169"/>
    </source>
</evidence>
<dbReference type="Gene3D" id="3.30.565.10">
    <property type="entry name" value="Histidine kinase-like ATPase, C-terminal domain"/>
    <property type="match status" value="1"/>
</dbReference>
<dbReference type="InterPro" id="IPR035965">
    <property type="entry name" value="PAS-like_dom_sf"/>
</dbReference>
<evidence type="ECO:0000256" key="9">
    <source>
        <dbReference type="SAM" id="Phobius"/>
    </source>
</evidence>
<reference evidence="15 18" key="2">
    <citation type="submission" date="2023-11" db="EMBL/GenBank/DDBJ databases">
        <title>MicrobeMod: A computational toolkit for identifying prokaryotic methylation and restriction-modification with nanopore sequencing.</title>
        <authorList>
            <person name="Crits-Christoph A."/>
            <person name="Kang S.C."/>
            <person name="Lee H."/>
            <person name="Ostrov N."/>
        </authorList>
    </citation>
    <scope>NUCLEOTIDE SEQUENCE [LARGE SCALE GENOMIC DNA]</scope>
    <source>
        <strain evidence="15 18">ATCC BAA-571</strain>
    </source>
</reference>
<dbReference type="InterPro" id="IPR001789">
    <property type="entry name" value="Sig_transdc_resp-reg_receiver"/>
</dbReference>
<accession>A0A1G7HYU1</accession>
<dbReference type="RefSeq" id="WP_074680029.1">
    <property type="nucleotide sequence ID" value="NZ_CBCSET010000011.1"/>
</dbReference>
<dbReference type="InterPro" id="IPR036097">
    <property type="entry name" value="HisK_dim/P_sf"/>
</dbReference>
<dbReference type="EC" id="2.7.13.3" evidence="3"/>
<keyword evidence="6" id="KW-0418">Kinase</keyword>
<dbReference type="PROSITE" id="PS50113">
    <property type="entry name" value="PAC"/>
    <property type="match status" value="1"/>
</dbReference>
<dbReference type="PANTHER" id="PTHR43047:SF72">
    <property type="entry name" value="OSMOSENSING HISTIDINE PROTEIN KINASE SLN1"/>
    <property type="match status" value="1"/>
</dbReference>
<dbReference type="GO" id="GO:0005886">
    <property type="term" value="C:plasma membrane"/>
    <property type="evidence" value="ECO:0007669"/>
    <property type="project" value="UniProtKB-ARBA"/>
</dbReference>
<dbReference type="InterPro" id="IPR003594">
    <property type="entry name" value="HATPase_dom"/>
</dbReference>
<feature type="coiled-coil region" evidence="8">
    <location>
        <begin position="384"/>
        <end position="411"/>
    </location>
</feature>
<dbReference type="SMART" id="SM00448">
    <property type="entry name" value="REC"/>
    <property type="match status" value="1"/>
</dbReference>
<dbReference type="CDD" id="cd00082">
    <property type="entry name" value="HisKA"/>
    <property type="match status" value="1"/>
</dbReference>
<dbReference type="InterPro" id="IPR005467">
    <property type="entry name" value="His_kinase_dom"/>
</dbReference>
<evidence type="ECO:0000256" key="1">
    <source>
        <dbReference type="ARBA" id="ARBA00000085"/>
    </source>
</evidence>
<keyword evidence="18" id="KW-1185">Reference proteome</keyword>
<dbReference type="SUPFAM" id="SSF55874">
    <property type="entry name" value="ATPase domain of HSP90 chaperone/DNA topoisomerase II/histidine kinase"/>
    <property type="match status" value="1"/>
</dbReference>
<dbReference type="PANTHER" id="PTHR43047">
    <property type="entry name" value="TWO-COMPONENT HISTIDINE PROTEIN KINASE"/>
    <property type="match status" value="1"/>
</dbReference>
<dbReference type="PROSITE" id="PS50112">
    <property type="entry name" value="PAS"/>
    <property type="match status" value="1"/>
</dbReference>
<comment type="catalytic activity">
    <reaction evidence="1">
        <text>ATP + protein L-histidine = ADP + protein N-phospho-L-histidine.</text>
        <dbReference type="EC" id="2.7.13.3"/>
    </reaction>
</comment>
<evidence type="ECO:0000313" key="18">
    <source>
        <dbReference type="Proteomes" id="UP001278050"/>
    </source>
</evidence>
<dbReference type="EMBL" id="FNAE01000005">
    <property type="protein sequence ID" value="SDF05279.1"/>
    <property type="molecule type" value="Genomic_DNA"/>
</dbReference>